<comment type="subcellular location">
    <subcellularLocation>
        <location evidence="8">Cytoplasm</location>
    </subcellularLocation>
</comment>
<keyword evidence="3 8" id="KW-0479">Metal-binding</keyword>
<keyword evidence="2 8" id="KW-0808">Transferase</keyword>
<reference evidence="10 11" key="1">
    <citation type="submission" date="2019-10" db="EMBL/GenBank/DDBJ databases">
        <title>Genomic analysis of Raineyella sp. CBA3103.</title>
        <authorList>
            <person name="Roh S.W."/>
        </authorList>
    </citation>
    <scope>NUCLEOTIDE SEQUENCE [LARGE SCALE GENOMIC DNA]</scope>
    <source>
        <strain evidence="10 11">CBA3103</strain>
    </source>
</reference>
<gene>
    <name evidence="8" type="primary">acpS</name>
    <name evidence="10" type="ORF">Rai3103_02275</name>
</gene>
<keyword evidence="7 8" id="KW-0275">Fatty acid biosynthesis</keyword>
<name>A0A5Q2F794_9ACTN</name>
<dbReference type="NCBIfam" id="TIGR00556">
    <property type="entry name" value="pantethn_trn"/>
    <property type="match status" value="1"/>
</dbReference>
<evidence type="ECO:0000256" key="8">
    <source>
        <dbReference type="HAMAP-Rule" id="MF_00101"/>
    </source>
</evidence>
<evidence type="ECO:0000256" key="1">
    <source>
        <dbReference type="ARBA" id="ARBA00022516"/>
    </source>
</evidence>
<dbReference type="Pfam" id="PF01648">
    <property type="entry name" value="ACPS"/>
    <property type="match status" value="1"/>
</dbReference>
<evidence type="ECO:0000256" key="3">
    <source>
        <dbReference type="ARBA" id="ARBA00022723"/>
    </source>
</evidence>
<dbReference type="NCBIfam" id="TIGR00516">
    <property type="entry name" value="acpS"/>
    <property type="match status" value="1"/>
</dbReference>
<keyword evidence="1 8" id="KW-0444">Lipid biosynthesis</keyword>
<dbReference type="EC" id="2.7.8.7" evidence="8"/>
<sequence>MTIVGIGVDVCEISRFEEMLLRTPGLVERLFSPEEARHRPASLAGRFAAKEAFAKALGSPGGLVWRDCEVRKTTDGQPYFVTTGTVAELEQRLGIVRTHLSMSHDGGIATAFVVCENAGQES</sequence>
<comment type="catalytic activity">
    <reaction evidence="8">
        <text>apo-[ACP] + CoA = holo-[ACP] + adenosine 3',5'-bisphosphate + H(+)</text>
        <dbReference type="Rhea" id="RHEA:12068"/>
        <dbReference type="Rhea" id="RHEA-COMP:9685"/>
        <dbReference type="Rhea" id="RHEA-COMP:9690"/>
        <dbReference type="ChEBI" id="CHEBI:15378"/>
        <dbReference type="ChEBI" id="CHEBI:29999"/>
        <dbReference type="ChEBI" id="CHEBI:57287"/>
        <dbReference type="ChEBI" id="CHEBI:58343"/>
        <dbReference type="ChEBI" id="CHEBI:64479"/>
        <dbReference type="EC" id="2.7.8.7"/>
    </reaction>
</comment>
<comment type="similarity">
    <text evidence="8">Belongs to the P-Pant transferase superfamily. AcpS family.</text>
</comment>
<keyword evidence="8" id="KW-0963">Cytoplasm</keyword>
<comment type="cofactor">
    <cofactor evidence="8">
        <name>Mg(2+)</name>
        <dbReference type="ChEBI" id="CHEBI:18420"/>
    </cofactor>
</comment>
<keyword evidence="6 8" id="KW-0443">Lipid metabolism</keyword>
<dbReference type="InterPro" id="IPR037143">
    <property type="entry name" value="4-PPantetheinyl_Trfase_dom_sf"/>
</dbReference>
<organism evidence="10 11">
    <name type="scientific">Raineyella fluvialis</name>
    <dbReference type="NCBI Taxonomy" id="2662261"/>
    <lineage>
        <taxon>Bacteria</taxon>
        <taxon>Bacillati</taxon>
        <taxon>Actinomycetota</taxon>
        <taxon>Actinomycetes</taxon>
        <taxon>Propionibacteriales</taxon>
        <taxon>Propionibacteriaceae</taxon>
        <taxon>Raineyella</taxon>
    </lineage>
</organism>
<dbReference type="KEGG" id="rain:Rai3103_02275"/>
<evidence type="ECO:0000256" key="4">
    <source>
        <dbReference type="ARBA" id="ARBA00022832"/>
    </source>
</evidence>
<dbReference type="AlphaFoldDB" id="A0A5Q2F794"/>
<keyword evidence="5 8" id="KW-0460">Magnesium</keyword>
<dbReference type="GO" id="GO:0005737">
    <property type="term" value="C:cytoplasm"/>
    <property type="evidence" value="ECO:0007669"/>
    <property type="project" value="UniProtKB-SubCell"/>
</dbReference>
<evidence type="ECO:0000256" key="7">
    <source>
        <dbReference type="ARBA" id="ARBA00023160"/>
    </source>
</evidence>
<feature type="binding site" evidence="8">
    <location>
        <position position="51"/>
    </location>
    <ligand>
        <name>Mg(2+)</name>
        <dbReference type="ChEBI" id="CHEBI:18420"/>
    </ligand>
</feature>
<dbReference type="NCBIfam" id="NF000832">
    <property type="entry name" value="PRK00070.3-2"/>
    <property type="match status" value="1"/>
</dbReference>
<dbReference type="Proteomes" id="UP000386847">
    <property type="component" value="Chromosome"/>
</dbReference>
<protein>
    <recommendedName>
        <fullName evidence="8">Holo-[acyl-carrier-protein] synthase</fullName>
        <shortName evidence="8">Holo-ACP synthase</shortName>
        <ecNumber evidence="8">2.7.8.7</ecNumber>
    </recommendedName>
    <alternativeName>
        <fullName evidence="8">4'-phosphopantetheinyl transferase AcpS</fullName>
    </alternativeName>
</protein>
<dbReference type="InterPro" id="IPR002582">
    <property type="entry name" value="ACPS"/>
</dbReference>
<dbReference type="GO" id="GO:0006633">
    <property type="term" value="P:fatty acid biosynthetic process"/>
    <property type="evidence" value="ECO:0007669"/>
    <property type="project" value="UniProtKB-UniRule"/>
</dbReference>
<feature type="domain" description="4'-phosphopantetheinyl transferase" evidence="9">
    <location>
        <begin position="5"/>
        <end position="93"/>
    </location>
</feature>
<evidence type="ECO:0000256" key="2">
    <source>
        <dbReference type="ARBA" id="ARBA00022679"/>
    </source>
</evidence>
<keyword evidence="11" id="KW-1185">Reference proteome</keyword>
<evidence type="ECO:0000313" key="10">
    <source>
        <dbReference type="EMBL" id="QGF22699.1"/>
    </source>
</evidence>
<dbReference type="InterPro" id="IPR008278">
    <property type="entry name" value="4-PPantetheinyl_Trfase_dom"/>
</dbReference>
<dbReference type="EMBL" id="CP045725">
    <property type="protein sequence ID" value="QGF22699.1"/>
    <property type="molecule type" value="Genomic_DNA"/>
</dbReference>
<evidence type="ECO:0000256" key="6">
    <source>
        <dbReference type="ARBA" id="ARBA00023098"/>
    </source>
</evidence>
<dbReference type="GO" id="GO:0008897">
    <property type="term" value="F:holo-[acyl-carrier-protein] synthase activity"/>
    <property type="evidence" value="ECO:0007669"/>
    <property type="project" value="UniProtKB-UniRule"/>
</dbReference>
<dbReference type="SUPFAM" id="SSF56214">
    <property type="entry name" value="4'-phosphopantetheinyl transferase"/>
    <property type="match status" value="1"/>
</dbReference>
<comment type="function">
    <text evidence="8">Transfers the 4'-phosphopantetheine moiety from coenzyme A to a Ser of acyl-carrier-protein.</text>
</comment>
<keyword evidence="4 8" id="KW-0276">Fatty acid metabolism</keyword>
<dbReference type="InterPro" id="IPR004568">
    <property type="entry name" value="Ppantetheine-prot_Trfase_dom"/>
</dbReference>
<dbReference type="Gene3D" id="3.90.470.20">
    <property type="entry name" value="4'-phosphopantetheinyl transferase domain"/>
    <property type="match status" value="1"/>
</dbReference>
<dbReference type="RefSeq" id="WP_153571228.1">
    <property type="nucleotide sequence ID" value="NZ_CP045725.1"/>
</dbReference>
<dbReference type="GO" id="GO:0000287">
    <property type="term" value="F:magnesium ion binding"/>
    <property type="evidence" value="ECO:0007669"/>
    <property type="project" value="UniProtKB-UniRule"/>
</dbReference>
<feature type="binding site" evidence="8">
    <location>
        <position position="9"/>
    </location>
    <ligand>
        <name>Mg(2+)</name>
        <dbReference type="ChEBI" id="CHEBI:18420"/>
    </ligand>
</feature>
<proteinExistence type="inferred from homology"/>
<evidence type="ECO:0000256" key="5">
    <source>
        <dbReference type="ARBA" id="ARBA00022842"/>
    </source>
</evidence>
<dbReference type="HAMAP" id="MF_00101">
    <property type="entry name" value="AcpS"/>
    <property type="match status" value="1"/>
</dbReference>
<evidence type="ECO:0000259" key="9">
    <source>
        <dbReference type="Pfam" id="PF01648"/>
    </source>
</evidence>
<accession>A0A5Q2F794</accession>
<evidence type="ECO:0000313" key="11">
    <source>
        <dbReference type="Proteomes" id="UP000386847"/>
    </source>
</evidence>